<reference evidence="12" key="1">
    <citation type="submission" date="2016-03" db="EMBL/GenBank/DDBJ databases">
        <authorList>
            <person name="Ploux O."/>
        </authorList>
    </citation>
    <scope>NUCLEOTIDE SEQUENCE</scope>
    <source>
        <strain evidence="12">UC10</strain>
    </source>
</reference>
<evidence type="ECO:0000256" key="6">
    <source>
        <dbReference type="SAM" id="MobiDB-lite"/>
    </source>
</evidence>
<dbReference type="GO" id="GO:0030313">
    <property type="term" value="C:cell envelope"/>
    <property type="evidence" value="ECO:0007669"/>
    <property type="project" value="UniProtKB-SubCell"/>
</dbReference>
<dbReference type="InterPro" id="IPR058627">
    <property type="entry name" value="MdtA-like_C"/>
</dbReference>
<comment type="subcellular location">
    <subcellularLocation>
        <location evidence="1">Cell envelope</location>
    </subcellularLocation>
</comment>
<dbReference type="InterPro" id="IPR058624">
    <property type="entry name" value="MdtA-like_HH"/>
</dbReference>
<evidence type="ECO:0000256" key="2">
    <source>
        <dbReference type="ARBA" id="ARBA00009477"/>
    </source>
</evidence>
<dbReference type="InterPro" id="IPR058625">
    <property type="entry name" value="MdtA-like_BSH"/>
</dbReference>
<dbReference type="PANTHER" id="PTHR30469:SF33">
    <property type="entry name" value="SLR1207 PROTEIN"/>
    <property type="match status" value="1"/>
</dbReference>
<evidence type="ECO:0000259" key="8">
    <source>
        <dbReference type="Pfam" id="PF25876"/>
    </source>
</evidence>
<evidence type="ECO:0000256" key="4">
    <source>
        <dbReference type="ARBA" id="ARBA00023054"/>
    </source>
</evidence>
<feature type="coiled-coil region" evidence="5">
    <location>
        <begin position="131"/>
        <end position="196"/>
    </location>
</feature>
<evidence type="ECO:0000259" key="11">
    <source>
        <dbReference type="Pfam" id="PF25990"/>
    </source>
</evidence>
<dbReference type="Gene3D" id="2.40.30.170">
    <property type="match status" value="1"/>
</dbReference>
<feature type="region of interest" description="Disordered" evidence="6">
    <location>
        <begin position="358"/>
        <end position="403"/>
    </location>
</feature>
<feature type="domain" description="YknX-like beta-barrel" evidence="11">
    <location>
        <begin position="254"/>
        <end position="341"/>
    </location>
</feature>
<sequence>MPCVVAAVRAGQTVADAAFSGPERETTVKLPLPKTRRNRLLLAAALLVLVAAALYWGLRKPAAPSLATSPVTRGNLEQTVDATGVIDAYTLVSVGAQASGQIKSLKVQLGDVVKQGDLIAEIDSTTQQNSLMNAEAALENIRAQRAVQQATLREAELAFERQKQMLADEATSRAEYEGAEAKLATARAQVRALDAQTRQRETELGTARANLGYTRITAPIDGTVVAVVAEEGRTVNANQSAPTIVKLARLDLVTVNAEISEADVVKVKAGMPVYFTILGNPDHKYEAKLRTVNPAPASISSDSTSSSSSSSSSSSAVYYNALFDVENPDGTLRIDMTAQVSVLLAQARDALLIPTVALGPKVPEGGPGRADGDAPRQRGNGNAARPQGDGAQRPRRQQPDAAALAASNSYIVRVVGKDGQPEPRRIKAGLNNGSSVEVLEGLAEGDLVVVGEVTDAERASARSTMRGPMMMGGPRR</sequence>
<dbReference type="InterPro" id="IPR030190">
    <property type="entry name" value="MacA_alpha-hairpin_sf"/>
</dbReference>
<name>A0A1Y5Q070_9GAMM</name>
<evidence type="ECO:0000313" key="12">
    <source>
        <dbReference type="EMBL" id="SBV35643.1"/>
    </source>
</evidence>
<dbReference type="InterPro" id="IPR058636">
    <property type="entry name" value="Beta-barrel_YknX"/>
</dbReference>
<dbReference type="Pfam" id="PF25917">
    <property type="entry name" value="BSH_RND"/>
    <property type="match status" value="1"/>
</dbReference>
<dbReference type="GO" id="GO:1990195">
    <property type="term" value="C:macrolide transmembrane transporter complex"/>
    <property type="evidence" value="ECO:0007669"/>
    <property type="project" value="InterPro"/>
</dbReference>
<gene>
    <name evidence="12" type="ORF">STPYR_10573</name>
</gene>
<evidence type="ECO:0000259" key="9">
    <source>
        <dbReference type="Pfam" id="PF25917"/>
    </source>
</evidence>
<dbReference type="SUPFAM" id="SSF111369">
    <property type="entry name" value="HlyD-like secretion proteins"/>
    <property type="match status" value="1"/>
</dbReference>
<keyword evidence="3" id="KW-0813">Transport</keyword>
<dbReference type="Pfam" id="PF25990">
    <property type="entry name" value="Beta-barrel_YknX"/>
    <property type="match status" value="1"/>
</dbReference>
<keyword evidence="7" id="KW-0812">Transmembrane</keyword>
<dbReference type="Gene3D" id="2.40.50.100">
    <property type="match status" value="1"/>
</dbReference>
<protein>
    <submittedName>
        <fullName evidence="12">Efflux transporter, RND family, MFP subunit</fullName>
    </submittedName>
</protein>
<evidence type="ECO:0000259" key="10">
    <source>
        <dbReference type="Pfam" id="PF25967"/>
    </source>
</evidence>
<dbReference type="Pfam" id="PF25876">
    <property type="entry name" value="HH_MFP_RND"/>
    <property type="match status" value="1"/>
</dbReference>
<keyword evidence="7" id="KW-1133">Transmembrane helix</keyword>
<dbReference type="Pfam" id="PF25967">
    <property type="entry name" value="RND-MFP_C"/>
    <property type="match status" value="1"/>
</dbReference>
<dbReference type="PANTHER" id="PTHR30469">
    <property type="entry name" value="MULTIDRUG RESISTANCE PROTEIN MDTA"/>
    <property type="match status" value="1"/>
</dbReference>
<evidence type="ECO:0000256" key="1">
    <source>
        <dbReference type="ARBA" id="ARBA00004196"/>
    </source>
</evidence>
<dbReference type="Gene3D" id="2.40.420.20">
    <property type="match status" value="1"/>
</dbReference>
<dbReference type="AlphaFoldDB" id="A0A1Y5Q070"/>
<organism evidence="12">
    <name type="scientific">uncultured Stenotrophomonas sp</name>
    <dbReference type="NCBI Taxonomy" id="165438"/>
    <lineage>
        <taxon>Bacteria</taxon>
        <taxon>Pseudomonadati</taxon>
        <taxon>Pseudomonadota</taxon>
        <taxon>Gammaproteobacteria</taxon>
        <taxon>Lysobacterales</taxon>
        <taxon>Lysobacteraceae</taxon>
        <taxon>Stenotrophomonas</taxon>
        <taxon>environmental samples</taxon>
    </lineage>
</organism>
<evidence type="ECO:0000256" key="5">
    <source>
        <dbReference type="SAM" id="Coils"/>
    </source>
</evidence>
<feature type="domain" description="Multidrug resistance protein MdtA-like C-terminal permuted SH3" evidence="10">
    <location>
        <begin position="412"/>
        <end position="453"/>
    </location>
</feature>
<dbReference type="InterPro" id="IPR006143">
    <property type="entry name" value="RND_pump_MFP"/>
</dbReference>
<feature type="transmembrane region" description="Helical" evidence="7">
    <location>
        <begin position="40"/>
        <end position="58"/>
    </location>
</feature>
<evidence type="ECO:0000256" key="3">
    <source>
        <dbReference type="ARBA" id="ARBA00022448"/>
    </source>
</evidence>
<dbReference type="GO" id="GO:1990281">
    <property type="term" value="C:efflux pump complex"/>
    <property type="evidence" value="ECO:0007669"/>
    <property type="project" value="TreeGrafter"/>
</dbReference>
<accession>A0A1Y5Q070</accession>
<feature type="domain" description="Multidrug resistance protein MdtA-like alpha-helical hairpin" evidence="8">
    <location>
        <begin position="138"/>
        <end position="214"/>
    </location>
</feature>
<dbReference type="GO" id="GO:0015562">
    <property type="term" value="F:efflux transmembrane transporter activity"/>
    <property type="evidence" value="ECO:0007669"/>
    <property type="project" value="TreeGrafter"/>
</dbReference>
<dbReference type="GO" id="GO:0019898">
    <property type="term" value="C:extrinsic component of membrane"/>
    <property type="evidence" value="ECO:0007669"/>
    <property type="project" value="InterPro"/>
</dbReference>
<proteinExistence type="inferred from homology"/>
<evidence type="ECO:0000256" key="7">
    <source>
        <dbReference type="SAM" id="Phobius"/>
    </source>
</evidence>
<dbReference type="GO" id="GO:1990961">
    <property type="term" value="P:xenobiotic detoxification by transmembrane export across the plasma membrane"/>
    <property type="evidence" value="ECO:0007669"/>
    <property type="project" value="InterPro"/>
</dbReference>
<keyword evidence="7" id="KW-0472">Membrane</keyword>
<dbReference type="NCBIfam" id="TIGR01730">
    <property type="entry name" value="RND_mfp"/>
    <property type="match status" value="1"/>
</dbReference>
<dbReference type="Gene3D" id="6.10.140.1990">
    <property type="match status" value="1"/>
</dbReference>
<comment type="similarity">
    <text evidence="2">Belongs to the membrane fusion protein (MFP) (TC 8.A.1) family.</text>
</comment>
<keyword evidence="4 5" id="KW-0175">Coiled coil</keyword>
<feature type="domain" description="Multidrug resistance protein MdtA-like barrel-sandwich hybrid" evidence="9">
    <location>
        <begin position="92"/>
        <end position="245"/>
    </location>
</feature>
<dbReference type="EMBL" id="FLTS01000001">
    <property type="protein sequence ID" value="SBV35643.1"/>
    <property type="molecule type" value="Genomic_DNA"/>
</dbReference>